<comment type="caution">
    <text evidence="2">The sequence shown here is derived from an EMBL/GenBank/DDBJ whole genome shotgun (WGS) entry which is preliminary data.</text>
</comment>
<dbReference type="RefSeq" id="XP_044543874.1">
    <property type="nucleotide sequence ID" value="XM_044685989.1"/>
</dbReference>
<sequence>MATTSADNNANSVSIQHHPQSTSSTSSQLNHQKSQVTPTDKQFNVTNTAIATSNAIQDENSHHNFDWDAQTEEWNINQYGSNLDERSSPDRPAERPTRFSSSPYSSGLESPSSPMENTRRRTIEKQNKMKSSRKHEKTKIINKIKSFYEIGEWDEEDQDYDDFSEEEQPSNNIQDRSRMMINEVDELIERLLEIKRNLEKNCK</sequence>
<keyword evidence="3" id="KW-1185">Reference proteome</keyword>
<feature type="compositionally biased region" description="Basic and acidic residues" evidence="1">
    <location>
        <begin position="117"/>
        <end position="127"/>
    </location>
</feature>
<name>A0AA88GBL8_NAELO</name>
<feature type="compositionally biased region" description="Polar residues" evidence="1">
    <location>
        <begin position="29"/>
        <end position="44"/>
    </location>
</feature>
<dbReference type="EMBL" id="PYSW02000043">
    <property type="protein sequence ID" value="KAG2374700.1"/>
    <property type="molecule type" value="Genomic_DNA"/>
</dbReference>
<organism evidence="2 3">
    <name type="scientific">Naegleria lovaniensis</name>
    <name type="common">Amoeba</name>
    <dbReference type="NCBI Taxonomy" id="51637"/>
    <lineage>
        <taxon>Eukaryota</taxon>
        <taxon>Discoba</taxon>
        <taxon>Heterolobosea</taxon>
        <taxon>Tetramitia</taxon>
        <taxon>Eutetramitia</taxon>
        <taxon>Vahlkampfiidae</taxon>
        <taxon>Naegleria</taxon>
    </lineage>
</organism>
<evidence type="ECO:0000313" key="2">
    <source>
        <dbReference type="EMBL" id="KAG2374700.1"/>
    </source>
</evidence>
<feature type="compositionally biased region" description="Basic residues" evidence="1">
    <location>
        <begin position="128"/>
        <end position="137"/>
    </location>
</feature>
<feature type="compositionally biased region" description="Basic and acidic residues" evidence="1">
    <location>
        <begin position="83"/>
        <end position="97"/>
    </location>
</feature>
<gene>
    <name evidence="2" type="ORF">C9374_010444</name>
</gene>
<feature type="compositionally biased region" description="Polar residues" evidence="1">
    <location>
        <begin position="1"/>
        <end position="19"/>
    </location>
</feature>
<dbReference type="GeneID" id="68102898"/>
<accession>A0AA88GBL8</accession>
<protein>
    <submittedName>
        <fullName evidence="2">Uncharacterized protein</fullName>
    </submittedName>
</protein>
<dbReference type="AlphaFoldDB" id="A0AA88GBL8"/>
<reference evidence="2 3" key="1">
    <citation type="journal article" date="2018" name="BMC Genomics">
        <title>The genome of Naegleria lovaniensis, the basis for a comparative approach to unravel pathogenicity factors of the human pathogenic amoeba N. fowleri.</title>
        <authorList>
            <person name="Liechti N."/>
            <person name="Schurch N."/>
            <person name="Bruggmann R."/>
            <person name="Wittwer M."/>
        </authorList>
    </citation>
    <scope>NUCLEOTIDE SEQUENCE [LARGE SCALE GENOMIC DNA]</scope>
    <source>
        <strain evidence="2 3">ATCC 30569</strain>
    </source>
</reference>
<proteinExistence type="predicted"/>
<feature type="compositionally biased region" description="Low complexity" evidence="1">
    <location>
        <begin position="100"/>
        <end position="114"/>
    </location>
</feature>
<evidence type="ECO:0000256" key="1">
    <source>
        <dbReference type="SAM" id="MobiDB-lite"/>
    </source>
</evidence>
<dbReference type="Proteomes" id="UP000816034">
    <property type="component" value="Unassembled WGS sequence"/>
</dbReference>
<feature type="region of interest" description="Disordered" evidence="1">
    <location>
        <begin position="80"/>
        <end position="137"/>
    </location>
</feature>
<evidence type="ECO:0000313" key="3">
    <source>
        <dbReference type="Proteomes" id="UP000816034"/>
    </source>
</evidence>
<feature type="region of interest" description="Disordered" evidence="1">
    <location>
        <begin position="1"/>
        <end position="44"/>
    </location>
</feature>